<comment type="caution">
    <text evidence="2">The sequence shown here is derived from an EMBL/GenBank/DDBJ whole genome shotgun (WGS) entry which is preliminary data.</text>
</comment>
<protein>
    <recommendedName>
        <fullName evidence="4">Type 4 fimbrial biogenesis protein PilX N-terminal domain-containing protein</fullName>
    </recommendedName>
</protein>
<sequence>MYNVNKIKKGSALFIAMLAGLILISLSGILLTSMNNEIRTRRASEERQSAKYLAEAGIEHAVYLYNKKISDMNKEDKYEEISYFDSREVSSNLLSINDIGKYSFSYQLDNTSQKKRGVIKSTGTTTKGTQYGLKAIINIETGKIESWQEDK</sequence>
<evidence type="ECO:0000256" key="1">
    <source>
        <dbReference type="SAM" id="Phobius"/>
    </source>
</evidence>
<name>A0ABU4JXA3_9CLOT</name>
<reference evidence="2 3" key="1">
    <citation type="submission" date="2023-04" db="EMBL/GenBank/DDBJ databases">
        <title>Clostridium tannerae sp. nov., isolated from the fecal material of an alpaca.</title>
        <authorList>
            <person name="Miller S."/>
            <person name="Hendry M."/>
            <person name="King J."/>
            <person name="Sankaranarayanan K."/>
            <person name="Lawson P.A."/>
        </authorList>
    </citation>
    <scope>NUCLEOTIDE SEQUENCE [LARGE SCALE GENOMIC DNA]</scope>
    <source>
        <strain evidence="2 3">A1-XYC3</strain>
    </source>
</reference>
<organism evidence="2 3">
    <name type="scientific">Clostridium tanneri</name>
    <dbReference type="NCBI Taxonomy" id="3037988"/>
    <lineage>
        <taxon>Bacteria</taxon>
        <taxon>Bacillati</taxon>
        <taxon>Bacillota</taxon>
        <taxon>Clostridia</taxon>
        <taxon>Eubacteriales</taxon>
        <taxon>Clostridiaceae</taxon>
        <taxon>Clostridium</taxon>
    </lineage>
</organism>
<keyword evidence="1" id="KW-1133">Transmembrane helix</keyword>
<keyword evidence="1" id="KW-0472">Membrane</keyword>
<accession>A0ABU4JXA3</accession>
<feature type="transmembrane region" description="Helical" evidence="1">
    <location>
        <begin position="12"/>
        <end position="32"/>
    </location>
</feature>
<dbReference type="EMBL" id="JARUJP010000027">
    <property type="protein sequence ID" value="MDW8802737.1"/>
    <property type="molecule type" value="Genomic_DNA"/>
</dbReference>
<dbReference type="RefSeq" id="WP_318799011.1">
    <property type="nucleotide sequence ID" value="NZ_JARUJP010000027.1"/>
</dbReference>
<proteinExistence type="predicted"/>
<gene>
    <name evidence="2" type="ORF">P8V03_16445</name>
</gene>
<evidence type="ECO:0008006" key="4">
    <source>
        <dbReference type="Google" id="ProtNLM"/>
    </source>
</evidence>
<evidence type="ECO:0000313" key="2">
    <source>
        <dbReference type="EMBL" id="MDW8802737.1"/>
    </source>
</evidence>
<dbReference type="Proteomes" id="UP001281656">
    <property type="component" value="Unassembled WGS sequence"/>
</dbReference>
<keyword evidence="3" id="KW-1185">Reference proteome</keyword>
<keyword evidence="1" id="KW-0812">Transmembrane</keyword>
<evidence type="ECO:0000313" key="3">
    <source>
        <dbReference type="Proteomes" id="UP001281656"/>
    </source>
</evidence>